<name>A0A1Z1MIM9_9FLOR</name>
<accession>A0A1Z1MIM9</accession>
<dbReference type="AlphaFoldDB" id="A0A1Z1MIM9"/>
<dbReference type="GeneID" id="33358991"/>
<feature type="transmembrane region" description="Helical" evidence="1">
    <location>
        <begin position="12"/>
        <end position="30"/>
    </location>
</feature>
<sequence length="53" mass="6335">MLHKKSKDVSCALPFLSSITSFFFYICMYLCYHKYIGYRLTLIVIIMYILKLT</sequence>
<keyword evidence="1" id="KW-1133">Transmembrane helix</keyword>
<organism evidence="2">
    <name type="scientific">Ophidocladus simpliciusculus</name>
    <dbReference type="NCBI Taxonomy" id="1261574"/>
    <lineage>
        <taxon>Eukaryota</taxon>
        <taxon>Rhodophyta</taxon>
        <taxon>Florideophyceae</taxon>
        <taxon>Rhodymeniophycidae</taxon>
        <taxon>Ceramiales</taxon>
        <taxon>Rhodomelaceae</taxon>
        <taxon>Herposiphonieae</taxon>
        <taxon>Ophidocladus</taxon>
    </lineage>
</organism>
<gene>
    <name evidence="2" type="primary">orf53</name>
</gene>
<keyword evidence="1" id="KW-0472">Membrane</keyword>
<keyword evidence="1" id="KW-0812">Transmembrane</keyword>
<keyword evidence="2" id="KW-0150">Chloroplast</keyword>
<feature type="transmembrane region" description="Helical" evidence="1">
    <location>
        <begin position="36"/>
        <end position="52"/>
    </location>
</feature>
<keyword evidence="2" id="KW-0934">Plastid</keyword>
<proteinExistence type="predicted"/>
<evidence type="ECO:0000313" key="2">
    <source>
        <dbReference type="EMBL" id="ARW65930.1"/>
    </source>
</evidence>
<dbReference type="RefSeq" id="YP_009396744.1">
    <property type="nucleotide sequence ID" value="NC_035284.1"/>
</dbReference>
<reference evidence="2" key="1">
    <citation type="journal article" date="2017" name="J. Phycol.">
        <title>Analysis of chloroplast genomes and a supermatrix inform reclassification of the Rhodomelaceae (Rhodophyta).</title>
        <authorList>
            <person name="Diaz-Tapia P."/>
            <person name="Maggs C.A."/>
            <person name="West J.A."/>
            <person name="Verbruggen H."/>
        </authorList>
    </citation>
    <scope>NUCLEOTIDE SEQUENCE</scope>
    <source>
        <strain evidence="2">PD949</strain>
    </source>
</reference>
<protein>
    <submittedName>
        <fullName evidence="2">Uncharacterized protein</fullName>
    </submittedName>
</protein>
<geneLocation type="chloroplast" evidence="2"/>
<dbReference type="EMBL" id="MF101440">
    <property type="protein sequence ID" value="ARW65930.1"/>
    <property type="molecule type" value="Genomic_DNA"/>
</dbReference>
<evidence type="ECO:0000256" key="1">
    <source>
        <dbReference type="SAM" id="Phobius"/>
    </source>
</evidence>